<reference evidence="3 4" key="1">
    <citation type="journal article" date="2016" name="Mol. Biol. Evol.">
        <title>Comparative Genomics of Early-Diverging Mushroom-Forming Fungi Provides Insights into the Origins of Lignocellulose Decay Capabilities.</title>
        <authorList>
            <person name="Nagy L.G."/>
            <person name="Riley R."/>
            <person name="Tritt A."/>
            <person name="Adam C."/>
            <person name="Daum C."/>
            <person name="Floudas D."/>
            <person name="Sun H."/>
            <person name="Yadav J.S."/>
            <person name="Pangilinan J."/>
            <person name="Larsson K.H."/>
            <person name="Matsuura K."/>
            <person name="Barry K."/>
            <person name="Labutti K."/>
            <person name="Kuo R."/>
            <person name="Ohm R.A."/>
            <person name="Bhattacharya S.S."/>
            <person name="Shirouzu T."/>
            <person name="Yoshinaga Y."/>
            <person name="Martin F.M."/>
            <person name="Grigoriev I.V."/>
            <person name="Hibbett D.S."/>
        </authorList>
    </citation>
    <scope>NUCLEOTIDE SEQUENCE [LARGE SCALE GENOMIC DNA]</scope>
    <source>
        <strain evidence="3 4">HHB14362 ss-1</strain>
    </source>
</reference>
<evidence type="ECO:0000313" key="3">
    <source>
        <dbReference type="EMBL" id="KZT24693.1"/>
    </source>
</evidence>
<dbReference type="InterPro" id="IPR049481">
    <property type="entry name" value="SMN_G2-BD"/>
</dbReference>
<dbReference type="AlphaFoldDB" id="A0A165S5B0"/>
<feature type="compositionally biased region" description="Basic and acidic residues" evidence="1">
    <location>
        <begin position="41"/>
        <end position="54"/>
    </location>
</feature>
<evidence type="ECO:0000259" key="2">
    <source>
        <dbReference type="Pfam" id="PF20636"/>
    </source>
</evidence>
<feature type="region of interest" description="Disordered" evidence="1">
    <location>
        <begin position="41"/>
        <end position="100"/>
    </location>
</feature>
<feature type="domain" description="Survival Motor Neuron Gemin2-binding" evidence="2">
    <location>
        <begin position="19"/>
        <end position="38"/>
    </location>
</feature>
<proteinExistence type="predicted"/>
<dbReference type="Pfam" id="PF20636">
    <property type="entry name" value="SMN_G2-BD"/>
    <property type="match status" value="1"/>
</dbReference>
<organism evidence="3 4">
    <name type="scientific">Neolentinus lepideus HHB14362 ss-1</name>
    <dbReference type="NCBI Taxonomy" id="1314782"/>
    <lineage>
        <taxon>Eukaryota</taxon>
        <taxon>Fungi</taxon>
        <taxon>Dikarya</taxon>
        <taxon>Basidiomycota</taxon>
        <taxon>Agaricomycotina</taxon>
        <taxon>Agaricomycetes</taxon>
        <taxon>Gloeophyllales</taxon>
        <taxon>Gloeophyllaceae</taxon>
        <taxon>Neolentinus</taxon>
    </lineage>
</organism>
<feature type="compositionally biased region" description="Acidic residues" evidence="1">
    <location>
        <begin position="158"/>
        <end position="180"/>
    </location>
</feature>
<keyword evidence="4" id="KW-1185">Reference proteome</keyword>
<name>A0A165S5B0_9AGAM</name>
<dbReference type="STRING" id="1314782.A0A165S5B0"/>
<sequence length="189" mass="21010">MNYDEGDGGYEQSRELTHEEIWDDSALIDAWNAASEEYEAYHGPDKGWKKEPVHKSPLWYNTPSAQKARQAGTSATNKKAKGKATHEAAADDSQPLNFDTYVPEHDPTLSQPGYAAALQGMVSQDEAFTRAVEASYWSGYWTAVYHHHRNMAAGNGAEGEEEQDEVGDEEEEAVGEEDASELMLAQRIR</sequence>
<feature type="compositionally biased region" description="Polar residues" evidence="1">
    <location>
        <begin position="59"/>
        <end position="77"/>
    </location>
</feature>
<feature type="region of interest" description="Disordered" evidence="1">
    <location>
        <begin position="153"/>
        <end position="189"/>
    </location>
</feature>
<protein>
    <recommendedName>
        <fullName evidence="2">Survival Motor Neuron Gemin2-binding domain-containing protein</fullName>
    </recommendedName>
</protein>
<gene>
    <name evidence="3" type="ORF">NEOLEDRAFT_1134746</name>
</gene>
<accession>A0A165S5B0</accession>
<dbReference type="OrthoDB" id="197400at2759"/>
<evidence type="ECO:0000256" key="1">
    <source>
        <dbReference type="SAM" id="MobiDB-lite"/>
    </source>
</evidence>
<evidence type="ECO:0000313" key="4">
    <source>
        <dbReference type="Proteomes" id="UP000076761"/>
    </source>
</evidence>
<dbReference type="InParanoid" id="A0A165S5B0"/>
<dbReference type="EMBL" id="KV425576">
    <property type="protein sequence ID" value="KZT24693.1"/>
    <property type="molecule type" value="Genomic_DNA"/>
</dbReference>
<dbReference type="CDD" id="cd22851">
    <property type="entry name" value="SMN_N"/>
    <property type="match status" value="1"/>
</dbReference>
<dbReference type="Proteomes" id="UP000076761">
    <property type="component" value="Unassembled WGS sequence"/>
</dbReference>